<keyword evidence="2" id="KW-0614">Plasmid</keyword>
<gene>
    <name evidence="2" type="ORF">M0R89_20475</name>
</gene>
<dbReference type="AlphaFoldDB" id="A0A8U0I1Q3"/>
<reference evidence="2 3" key="1">
    <citation type="submission" date="2022-04" db="EMBL/GenBank/DDBJ databases">
        <title>Diverse halophilic archaea isolated from saline environments.</title>
        <authorList>
            <person name="Cui H.-L."/>
        </authorList>
    </citation>
    <scope>NUCLEOTIDE SEQUENCE [LARGE SCALE GENOMIC DNA]</scope>
    <source>
        <strain evidence="2 3">XZYJT49</strain>
        <plasmid evidence="2 3">unnamed2</plasmid>
    </source>
</reference>
<feature type="compositionally biased region" description="Acidic residues" evidence="1">
    <location>
        <begin position="103"/>
        <end position="113"/>
    </location>
</feature>
<dbReference type="RefSeq" id="WP_248652879.1">
    <property type="nucleotide sequence ID" value="NZ_CP096661.1"/>
</dbReference>
<evidence type="ECO:0000256" key="1">
    <source>
        <dbReference type="SAM" id="MobiDB-lite"/>
    </source>
</evidence>
<proteinExistence type="predicted"/>
<keyword evidence="3" id="KW-1185">Reference proteome</keyword>
<dbReference type="Proteomes" id="UP000830729">
    <property type="component" value="Plasmid unnamed2"/>
</dbReference>
<feature type="region of interest" description="Disordered" evidence="1">
    <location>
        <begin position="33"/>
        <end position="126"/>
    </location>
</feature>
<accession>A0A8U0I1Q3</accession>
<evidence type="ECO:0000313" key="3">
    <source>
        <dbReference type="Proteomes" id="UP000830729"/>
    </source>
</evidence>
<organism evidence="2 3">
    <name type="scientific">Halorussus limi</name>
    <dbReference type="NCBI Taxonomy" id="2938695"/>
    <lineage>
        <taxon>Archaea</taxon>
        <taxon>Methanobacteriati</taxon>
        <taxon>Methanobacteriota</taxon>
        <taxon>Stenosarchaea group</taxon>
        <taxon>Halobacteria</taxon>
        <taxon>Halobacteriales</taxon>
        <taxon>Haladaptataceae</taxon>
        <taxon>Halorussus</taxon>
    </lineage>
</organism>
<name>A0A8U0I1Q3_9EURY</name>
<dbReference type="EMBL" id="CP096661">
    <property type="protein sequence ID" value="UPV76846.1"/>
    <property type="molecule type" value="Genomic_DNA"/>
</dbReference>
<evidence type="ECO:0000313" key="2">
    <source>
        <dbReference type="EMBL" id="UPV76846.1"/>
    </source>
</evidence>
<protein>
    <submittedName>
        <fullName evidence="2">Uncharacterized protein</fullName>
    </submittedName>
</protein>
<dbReference type="GeneID" id="72187628"/>
<feature type="compositionally biased region" description="Low complexity" evidence="1">
    <location>
        <begin position="42"/>
        <end position="86"/>
    </location>
</feature>
<geneLocation type="plasmid" evidence="2 3">
    <name>unnamed2</name>
</geneLocation>
<sequence length="355" mass="36907">MPDTLAGGGGRRRVVAIALVGLLVAFSGCAGFGGGVSDGTSTENGTTTAGEPTTEPATGESTVVNGTDETTTANDSTGTTATNDSSETTAGDGHSHSHGGETTDSEGSDDGGNDSESANATGDLSGKMTVVVAGTELPLDELSSGDRVSIAADDEHSWRANSSLTLAAALSSFGVEASADAVSYDGETYREATNGTEIHYRVNGEEVDPESYTLGDGDQIWVTVETADANYSVPGTYIDADQQHIHGPMTFVVDGEKVDFSAERFQSGHRHFHFEGGHANPWHAHSWSVTLQYGLNTLSGINVTDDSVTYNGTTYRRGAANTSVSITVNGEAVDPSEYFLKDGDEVRVVVEKDDS</sequence>
<dbReference type="KEGG" id="halx:M0R89_20475"/>